<keyword evidence="6" id="KW-0744">Spermatogenesis</keyword>
<dbReference type="GO" id="GO:0003730">
    <property type="term" value="F:mRNA 3'-UTR binding"/>
    <property type="evidence" value="ECO:0007669"/>
    <property type="project" value="TreeGrafter"/>
</dbReference>
<reference evidence="13" key="2">
    <citation type="submission" date="2025-09" db="UniProtKB">
        <authorList>
            <consortium name="Ensembl"/>
        </authorList>
    </citation>
    <scope>IDENTIFICATION</scope>
</reference>
<comment type="subcellular location">
    <subcellularLocation>
        <location evidence="1">Cytoplasm</location>
    </subcellularLocation>
</comment>
<evidence type="ECO:0000256" key="6">
    <source>
        <dbReference type="ARBA" id="ARBA00022871"/>
    </source>
</evidence>
<evidence type="ECO:0000313" key="14">
    <source>
        <dbReference type="Proteomes" id="UP000264800"/>
    </source>
</evidence>
<dbReference type="FunFam" id="3.30.70.330:FF:000167">
    <property type="entry name" value="protein boule-like isoform X1"/>
    <property type="match status" value="1"/>
</dbReference>
<dbReference type="GO" id="GO:0008494">
    <property type="term" value="F:translation activator activity"/>
    <property type="evidence" value="ECO:0007669"/>
    <property type="project" value="TreeGrafter"/>
</dbReference>
<dbReference type="Proteomes" id="UP000264800">
    <property type="component" value="Unplaced"/>
</dbReference>
<dbReference type="STRING" id="37003.ENSKMAP00000003561"/>
<feature type="domain" description="RRM" evidence="12">
    <location>
        <begin position="47"/>
        <end position="124"/>
    </location>
</feature>
<evidence type="ECO:0000256" key="2">
    <source>
        <dbReference type="ARBA" id="ARBA00022473"/>
    </source>
</evidence>
<accession>A0A3Q2ZIT0</accession>
<dbReference type="SUPFAM" id="SSF54928">
    <property type="entry name" value="RNA-binding domain, RBD"/>
    <property type="match status" value="1"/>
</dbReference>
<keyword evidence="5" id="KW-0810">Translation regulation</keyword>
<keyword evidence="3" id="KW-0963">Cytoplasm</keyword>
<evidence type="ECO:0000256" key="5">
    <source>
        <dbReference type="ARBA" id="ARBA00022845"/>
    </source>
</evidence>
<dbReference type="PANTHER" id="PTHR11176:SF10">
    <property type="entry name" value="PROTEIN BOULE-LIKE"/>
    <property type="match status" value="1"/>
</dbReference>
<dbReference type="GO" id="GO:0070935">
    <property type="term" value="P:3'-UTR-mediated mRNA stabilization"/>
    <property type="evidence" value="ECO:0007669"/>
    <property type="project" value="TreeGrafter"/>
</dbReference>
<keyword evidence="2" id="KW-0217">Developmental protein</keyword>
<comment type="function">
    <text evidence="8">Probable RNA-binding protein, which may be required during spermatogenesis. May act by binding to the 3'-UTR of mRNAs and regulating their translation.</text>
</comment>
<dbReference type="InterPro" id="IPR000504">
    <property type="entry name" value="RRM_dom"/>
</dbReference>
<sequence length="285" mass="31786">APLLNHNILSSSHSSYDNSISSAPDVSPLENSTNLLTAHTPGTVIPNRIFVGGIDYKVNESDLRHIFSQYGAVKEVKVVMNRFGMSKGYGFVTFETQEDVLKILSNANEFCFKEKRLFVGQAVKKRQPSGQTKNTHLATFEPALPHQMSFGTFYLTTSTGYPYTYHNGVAYFHCFICAAFISTSVLSPQSVPNQYQWNTVQVPSGAVIYAQQSECLHQPTDGGSFLAAPVPVMEDSSPENRMFLPSRVHLKAKYRRFLHPKDCYRLPGSTETPDAFMFHSSQPLL</sequence>
<evidence type="ECO:0000256" key="11">
    <source>
        <dbReference type="PROSITE-ProRule" id="PRU00176"/>
    </source>
</evidence>
<evidence type="ECO:0000256" key="8">
    <source>
        <dbReference type="ARBA" id="ARBA00060279"/>
    </source>
</evidence>
<evidence type="ECO:0000256" key="7">
    <source>
        <dbReference type="ARBA" id="ARBA00022884"/>
    </source>
</evidence>
<dbReference type="InterPro" id="IPR035979">
    <property type="entry name" value="RBD_domain_sf"/>
</dbReference>
<evidence type="ECO:0000313" key="13">
    <source>
        <dbReference type="Ensembl" id="ENSKMAP00000003561.1"/>
    </source>
</evidence>
<evidence type="ECO:0000256" key="9">
    <source>
        <dbReference type="ARBA" id="ARBA00062241"/>
    </source>
</evidence>
<dbReference type="GO" id="GO:0007283">
    <property type="term" value="P:spermatogenesis"/>
    <property type="evidence" value="ECO:0007669"/>
    <property type="project" value="UniProtKB-KW"/>
</dbReference>
<dbReference type="Gene3D" id="3.30.70.330">
    <property type="match status" value="1"/>
</dbReference>
<dbReference type="GO" id="GO:0030154">
    <property type="term" value="P:cell differentiation"/>
    <property type="evidence" value="ECO:0007669"/>
    <property type="project" value="UniProtKB-KW"/>
</dbReference>
<evidence type="ECO:0000256" key="3">
    <source>
        <dbReference type="ARBA" id="ARBA00022490"/>
    </source>
</evidence>
<dbReference type="AlphaFoldDB" id="A0A3Q2ZIT0"/>
<evidence type="ECO:0000256" key="4">
    <source>
        <dbReference type="ARBA" id="ARBA00022782"/>
    </source>
</evidence>
<evidence type="ECO:0000259" key="12">
    <source>
        <dbReference type="PROSITE" id="PS50102"/>
    </source>
</evidence>
<keyword evidence="7 11" id="KW-0694">RNA-binding</keyword>
<dbReference type="GO" id="GO:0051321">
    <property type="term" value="P:meiotic cell cycle"/>
    <property type="evidence" value="ECO:0007669"/>
    <property type="project" value="UniProtKB-ARBA"/>
</dbReference>
<dbReference type="PROSITE" id="PS50102">
    <property type="entry name" value="RRM"/>
    <property type="match status" value="1"/>
</dbReference>
<dbReference type="GeneTree" id="ENSGT00530000063480"/>
<proteinExistence type="predicted"/>
<evidence type="ECO:0000256" key="1">
    <source>
        <dbReference type="ARBA" id="ARBA00004496"/>
    </source>
</evidence>
<comment type="subunit">
    <text evidence="9">Interacts with DAZ1 and DAZL.</text>
</comment>
<dbReference type="SMART" id="SM00360">
    <property type="entry name" value="RRM"/>
    <property type="match status" value="1"/>
</dbReference>
<dbReference type="OMA" id="MSCGTFY"/>
<evidence type="ECO:0000256" key="10">
    <source>
        <dbReference type="ARBA" id="ARBA00072848"/>
    </source>
</evidence>
<keyword evidence="4" id="KW-0221">Differentiation</keyword>
<keyword evidence="14" id="KW-1185">Reference proteome</keyword>
<organism evidence="13 14">
    <name type="scientific">Kryptolebias marmoratus</name>
    <name type="common">Mangrove killifish</name>
    <name type="synonym">Rivulus marmoratus</name>
    <dbReference type="NCBI Taxonomy" id="37003"/>
    <lineage>
        <taxon>Eukaryota</taxon>
        <taxon>Metazoa</taxon>
        <taxon>Chordata</taxon>
        <taxon>Craniata</taxon>
        <taxon>Vertebrata</taxon>
        <taxon>Euteleostomi</taxon>
        <taxon>Actinopterygii</taxon>
        <taxon>Neopterygii</taxon>
        <taxon>Teleostei</taxon>
        <taxon>Neoteleostei</taxon>
        <taxon>Acanthomorphata</taxon>
        <taxon>Ovalentaria</taxon>
        <taxon>Atherinomorphae</taxon>
        <taxon>Cyprinodontiformes</taxon>
        <taxon>Rivulidae</taxon>
        <taxon>Kryptolebias</taxon>
    </lineage>
</organism>
<dbReference type="Pfam" id="PF00076">
    <property type="entry name" value="RRM_1"/>
    <property type="match status" value="1"/>
</dbReference>
<name>A0A3Q2ZIT0_KRYMA</name>
<dbReference type="GO" id="GO:0005737">
    <property type="term" value="C:cytoplasm"/>
    <property type="evidence" value="ECO:0007669"/>
    <property type="project" value="UniProtKB-SubCell"/>
</dbReference>
<dbReference type="InterPro" id="IPR012677">
    <property type="entry name" value="Nucleotide-bd_a/b_plait_sf"/>
</dbReference>
<dbReference type="Ensembl" id="ENSKMAT00000003629.1">
    <property type="protein sequence ID" value="ENSKMAP00000003561.1"/>
    <property type="gene ID" value="ENSKMAG00000002689.1"/>
</dbReference>
<dbReference type="GO" id="GO:0045948">
    <property type="term" value="P:positive regulation of translational initiation"/>
    <property type="evidence" value="ECO:0007669"/>
    <property type="project" value="TreeGrafter"/>
</dbReference>
<protein>
    <recommendedName>
        <fullName evidence="10">Protein boule-like</fullName>
    </recommendedName>
</protein>
<reference evidence="13" key="1">
    <citation type="submission" date="2025-08" db="UniProtKB">
        <authorList>
            <consortium name="Ensembl"/>
        </authorList>
    </citation>
    <scope>IDENTIFICATION</scope>
</reference>
<dbReference type="PANTHER" id="PTHR11176">
    <property type="entry name" value="BOULE-RELATED"/>
    <property type="match status" value="1"/>
</dbReference>